<dbReference type="EMBL" id="JAZHXI010000001">
    <property type="protein sequence ID" value="KAL2075155.1"/>
    <property type="molecule type" value="Genomic_DNA"/>
</dbReference>
<reference evidence="3 4" key="1">
    <citation type="journal article" date="2024" name="Commun. Biol.">
        <title>Comparative genomic analysis of thermophilic fungi reveals convergent evolutionary adaptations and gene losses.</title>
        <authorList>
            <person name="Steindorff A.S."/>
            <person name="Aguilar-Pontes M.V."/>
            <person name="Robinson A.J."/>
            <person name="Andreopoulos B."/>
            <person name="LaButti K."/>
            <person name="Kuo A."/>
            <person name="Mondo S."/>
            <person name="Riley R."/>
            <person name="Otillar R."/>
            <person name="Haridas S."/>
            <person name="Lipzen A."/>
            <person name="Grimwood J."/>
            <person name="Schmutz J."/>
            <person name="Clum A."/>
            <person name="Reid I.D."/>
            <person name="Moisan M.C."/>
            <person name="Butler G."/>
            <person name="Nguyen T.T.M."/>
            <person name="Dewar K."/>
            <person name="Conant G."/>
            <person name="Drula E."/>
            <person name="Henrissat B."/>
            <person name="Hansel C."/>
            <person name="Singer S."/>
            <person name="Hutchinson M.I."/>
            <person name="de Vries R.P."/>
            <person name="Natvig D.O."/>
            <person name="Powell A.J."/>
            <person name="Tsang A."/>
            <person name="Grigoriev I.V."/>
        </authorList>
    </citation>
    <scope>NUCLEOTIDE SEQUENCE [LARGE SCALE GENOMIC DNA]</scope>
    <source>
        <strain evidence="3 4">CBS 494.80</strain>
    </source>
</reference>
<feature type="compositionally biased region" description="Basic and acidic residues" evidence="1">
    <location>
        <begin position="296"/>
        <end position="305"/>
    </location>
</feature>
<feature type="compositionally biased region" description="Basic residues" evidence="1">
    <location>
        <begin position="190"/>
        <end position="200"/>
    </location>
</feature>
<dbReference type="Pfam" id="PF26639">
    <property type="entry name" value="Het-6_barrel"/>
    <property type="match status" value="1"/>
</dbReference>
<feature type="compositionally biased region" description="Polar residues" evidence="1">
    <location>
        <begin position="116"/>
        <end position="130"/>
    </location>
</feature>
<dbReference type="InterPro" id="IPR007110">
    <property type="entry name" value="Ig-like_dom"/>
</dbReference>
<dbReference type="Proteomes" id="UP001595075">
    <property type="component" value="Unassembled WGS sequence"/>
</dbReference>
<dbReference type="PROSITE" id="PS50835">
    <property type="entry name" value="IG_LIKE"/>
    <property type="match status" value="1"/>
</dbReference>
<evidence type="ECO:0000256" key="1">
    <source>
        <dbReference type="SAM" id="MobiDB-lite"/>
    </source>
</evidence>
<dbReference type="InterPro" id="IPR010730">
    <property type="entry name" value="HET"/>
</dbReference>
<dbReference type="InterPro" id="IPR052895">
    <property type="entry name" value="HetReg/Transcr_Mod"/>
</dbReference>
<accession>A0ABR4CZ60</accession>
<feature type="compositionally biased region" description="Basic and acidic residues" evidence="1">
    <location>
        <begin position="159"/>
        <end position="176"/>
    </location>
</feature>
<sequence length="1172" mass="127275">MPPKAAPKATARRGRPKAVRGGKAGPPVTEASSSANTNAEAADAETQDESVAGPSSPKAAVPAISTPQISEDGISPNSSPATVPTETPAPTPARPAYAPILPQTAPNVKPDPDAPSASTTPNEPATQSSVRGGPSIRGGRGGARGGGPKAPSKFKPKAIRSDATKRAELAQKEQERLAGLAAAAANEARKAHRGRGRPARGRGDVMGRPATRGSGGGSGIFGALPESIKKAPNGAIGAPRSGGGSGASGGGDYNPRYPGEDDDAERVNIATINLISDDEDQEKAQEKTKRSGLRPVRLDRHEHQPRVTIVNSGPAIKVQPDDDQIEVDEKRSARPAIKQDPTLGDPGDEVQVKTEPDVMVSFRDNTPGPSGEVEPISPNSRRKVKDRVLSPEPEPDQETATTLPDAKDEKKARRSSKKREQKPVLQTEEDRAEYARYQLDVEVLAKELGGMQGNLNASSKGNDAEGDNMMEDVSKSDDHRTGRVYLFQFPPVLPELYNPVNDNPRTPKIDLTTTEAPDDGDADVEMTGTAPSDKGKGKLKDRTDLIGEAAPPIKLEEEAIPLDKAKKEDVKKGRAPYVNEEGCIGKLVVRKSGRVELSWGGVNLRVGRGVDTGFLTTGIVVDSLEKGPPGGGAPEGRAMSMGQIMGKFVFHALSYTWGPPGTNHEVICDGQSMWVTTNLFSALTRIRSQSGILLLWIDDVCINQQDVREKESQVYLMSLIYSQATSVIADLGDSLCAELFSPLLLQLQQAANEDSETAVHPYAIYTRYKLPRRNSLAWKAWGAVITSPWFERAWSMQEFTIAKEVRMMSGCYEVSWPILYEVFSWIAKRGDVRGKIVRVDGRDYFGEPFTELVNLRQDVQLGRPRSMQHLCTIGLNYRATDPRDKAYSLISLTTTPEISEIEVDYSEDTSVAAVYHSMARVLVSEGNYMAILCRAGGARHTEGLPSWVPEWNYPVTRLILSNYDTYDPGKHNMQYRAAGETKPIIAIGQNGTLDIQGVFVCKIAGLAPVMCEFTKDAYFEYEQDVKSMIASIDDYPTGESVREAYWKTSSGYKTCTNEVLPADFESSYEAFERYKVVRGDEEMWLALPFMTAAIGMALGRRFCILDSGCFGMVPKESKFGDLIAVFLGAQTPSVLRRDSGGYKFIGECYVHGLMEGAALELDHFHVETIVLK</sequence>
<feature type="region of interest" description="Disordered" evidence="1">
    <location>
        <begin position="1"/>
        <end position="434"/>
    </location>
</feature>
<proteinExistence type="predicted"/>
<comment type="caution">
    <text evidence="3">The sequence shown here is derived from an EMBL/GenBank/DDBJ whole genome shotgun (WGS) entry which is preliminary data.</text>
</comment>
<evidence type="ECO:0000313" key="3">
    <source>
        <dbReference type="EMBL" id="KAL2075155.1"/>
    </source>
</evidence>
<dbReference type="PANTHER" id="PTHR24148">
    <property type="entry name" value="ANKYRIN REPEAT DOMAIN-CONTAINING PROTEIN 39 HOMOLOG-RELATED"/>
    <property type="match status" value="1"/>
</dbReference>
<feature type="compositionally biased region" description="Low complexity" evidence="1">
    <location>
        <begin position="30"/>
        <end position="41"/>
    </location>
</feature>
<keyword evidence="4" id="KW-1185">Reference proteome</keyword>
<name>A0ABR4CZ60_9HELO</name>
<gene>
    <name evidence="3" type="ORF">VTL71DRAFT_97</name>
</gene>
<evidence type="ECO:0000313" key="4">
    <source>
        <dbReference type="Proteomes" id="UP001595075"/>
    </source>
</evidence>
<feature type="region of interest" description="Disordered" evidence="1">
    <location>
        <begin position="497"/>
        <end position="540"/>
    </location>
</feature>
<feature type="compositionally biased region" description="Polar residues" evidence="1">
    <location>
        <begin position="65"/>
        <end position="79"/>
    </location>
</feature>
<evidence type="ECO:0000259" key="2">
    <source>
        <dbReference type="PROSITE" id="PS50835"/>
    </source>
</evidence>
<organism evidence="3 4">
    <name type="scientific">Oculimacula yallundae</name>
    <dbReference type="NCBI Taxonomy" id="86028"/>
    <lineage>
        <taxon>Eukaryota</taxon>
        <taxon>Fungi</taxon>
        <taxon>Dikarya</taxon>
        <taxon>Ascomycota</taxon>
        <taxon>Pezizomycotina</taxon>
        <taxon>Leotiomycetes</taxon>
        <taxon>Helotiales</taxon>
        <taxon>Ploettnerulaceae</taxon>
        <taxon>Oculimacula</taxon>
    </lineage>
</organism>
<feature type="compositionally biased region" description="Basic residues" evidence="1">
    <location>
        <begin position="10"/>
        <end position="20"/>
    </location>
</feature>
<dbReference type="Pfam" id="PF06985">
    <property type="entry name" value="HET"/>
    <property type="match status" value="1"/>
</dbReference>
<protein>
    <recommendedName>
        <fullName evidence="2">Ig-like domain-containing protein</fullName>
    </recommendedName>
</protein>
<feature type="compositionally biased region" description="Gly residues" evidence="1">
    <location>
        <begin position="135"/>
        <end position="148"/>
    </location>
</feature>
<feature type="domain" description="Ig-like" evidence="2">
    <location>
        <begin position="896"/>
        <end position="1003"/>
    </location>
</feature>
<feature type="region of interest" description="Disordered" evidence="1">
    <location>
        <begin position="451"/>
        <end position="477"/>
    </location>
</feature>
<dbReference type="PANTHER" id="PTHR24148:SF64">
    <property type="entry name" value="HETEROKARYON INCOMPATIBILITY DOMAIN-CONTAINING PROTEIN"/>
    <property type="match status" value="1"/>
</dbReference>
<feature type="compositionally biased region" description="Gly residues" evidence="1">
    <location>
        <begin position="240"/>
        <end position="252"/>
    </location>
</feature>